<dbReference type="GO" id="GO:0006508">
    <property type="term" value="P:proteolysis"/>
    <property type="evidence" value="ECO:0007669"/>
    <property type="project" value="UniProtKB-KW"/>
</dbReference>
<dbReference type="KEGG" id="wei:EQG49_13220"/>
<evidence type="ECO:0000259" key="5">
    <source>
        <dbReference type="PROSITE" id="PS51935"/>
    </source>
</evidence>
<keyword evidence="4" id="KW-0788">Thiol protease</keyword>
<dbReference type="InterPro" id="IPR051202">
    <property type="entry name" value="Peptidase_C40"/>
</dbReference>
<evidence type="ECO:0000256" key="4">
    <source>
        <dbReference type="ARBA" id="ARBA00022807"/>
    </source>
</evidence>
<name>A0A4P6YX28_9LACO</name>
<dbReference type="Proteomes" id="UP000292886">
    <property type="component" value="Chromosome"/>
</dbReference>
<dbReference type="Pfam" id="PF00877">
    <property type="entry name" value="NLPC_P60"/>
    <property type="match status" value="1"/>
</dbReference>
<dbReference type="PANTHER" id="PTHR47053">
    <property type="entry name" value="MUREIN DD-ENDOPEPTIDASE MEPH-RELATED"/>
    <property type="match status" value="1"/>
</dbReference>
<dbReference type="Gene3D" id="3.90.1720.10">
    <property type="entry name" value="endopeptidase domain like (from Nostoc punctiforme)"/>
    <property type="match status" value="1"/>
</dbReference>
<evidence type="ECO:0000256" key="3">
    <source>
        <dbReference type="ARBA" id="ARBA00022801"/>
    </source>
</evidence>
<dbReference type="GO" id="GO:0008234">
    <property type="term" value="F:cysteine-type peptidase activity"/>
    <property type="evidence" value="ECO:0007669"/>
    <property type="project" value="UniProtKB-KW"/>
</dbReference>
<accession>A0A4P6YX28</accession>
<dbReference type="SUPFAM" id="SSF54001">
    <property type="entry name" value="Cysteine proteinases"/>
    <property type="match status" value="1"/>
</dbReference>
<dbReference type="AlphaFoldDB" id="A0A4P6YX28"/>
<dbReference type="InterPro" id="IPR038765">
    <property type="entry name" value="Papain-like_cys_pep_sf"/>
</dbReference>
<keyword evidence="3" id="KW-0378">Hydrolase</keyword>
<evidence type="ECO:0000256" key="2">
    <source>
        <dbReference type="ARBA" id="ARBA00022670"/>
    </source>
</evidence>
<gene>
    <name evidence="6" type="ORF">EQG49_13220</name>
</gene>
<sequence>MLLSERIKRFSNYLNNCFCLVGQTEMHILKGIGNYIMKNKLFKGAIAALAMAGVFAIAQPQGHAMINGTEAYLTGMEYHDAPIYQQKVVSKHITVGYQETKNHKLIRHANLVFNRVSQTRHAHNRGNAVEEFNIRMMRNGKAYVTKPSAATGYGNPAYYVISKGHAKIINGVKVGWSNADNLYFKWSDNMVTLATKSTNATKDTAVKYNGKVLSDNKLQVNNSTSLSHANWRTLVVKEAKSLKGGRYVYNGHTLSAGTDCAGFTELAYLLAGKQDIGSTTSSQHSRMRHISLHSVKPADLVWRHGHVGMYIGHGQVLQDLIGGVHYSAYYPSQWSTALRVK</sequence>
<organism evidence="6 7">
    <name type="scientific">Periweissella cryptocerci</name>
    <dbReference type="NCBI Taxonomy" id="2506420"/>
    <lineage>
        <taxon>Bacteria</taxon>
        <taxon>Bacillati</taxon>
        <taxon>Bacillota</taxon>
        <taxon>Bacilli</taxon>
        <taxon>Lactobacillales</taxon>
        <taxon>Lactobacillaceae</taxon>
        <taxon>Periweissella</taxon>
    </lineage>
</organism>
<evidence type="ECO:0000313" key="6">
    <source>
        <dbReference type="EMBL" id="QBO37357.1"/>
    </source>
</evidence>
<reference evidence="7" key="1">
    <citation type="submission" date="2019-03" db="EMBL/GenBank/DDBJ databases">
        <title>Weissella sp. 26KH-42 Genome sequencing.</title>
        <authorList>
            <person name="Heo J."/>
            <person name="Kim S.-J."/>
            <person name="Kim J.-S."/>
            <person name="Hong S.-B."/>
            <person name="Kwon S.-W."/>
        </authorList>
    </citation>
    <scope>NUCLEOTIDE SEQUENCE [LARGE SCALE GENOMIC DNA]</scope>
    <source>
        <strain evidence="7">26KH-42</strain>
    </source>
</reference>
<dbReference type="InterPro" id="IPR000064">
    <property type="entry name" value="NLP_P60_dom"/>
</dbReference>
<keyword evidence="7" id="KW-1185">Reference proteome</keyword>
<evidence type="ECO:0000313" key="7">
    <source>
        <dbReference type="Proteomes" id="UP000292886"/>
    </source>
</evidence>
<proteinExistence type="inferred from homology"/>
<evidence type="ECO:0000256" key="1">
    <source>
        <dbReference type="ARBA" id="ARBA00007074"/>
    </source>
</evidence>
<keyword evidence="2" id="KW-0645">Protease</keyword>
<dbReference type="PROSITE" id="PS51935">
    <property type="entry name" value="NLPC_P60"/>
    <property type="match status" value="1"/>
</dbReference>
<dbReference type="EMBL" id="CP037940">
    <property type="protein sequence ID" value="QBO37357.1"/>
    <property type="molecule type" value="Genomic_DNA"/>
</dbReference>
<feature type="domain" description="NlpC/P60" evidence="5">
    <location>
        <begin position="229"/>
        <end position="341"/>
    </location>
</feature>
<comment type="similarity">
    <text evidence="1">Belongs to the peptidase C40 family.</text>
</comment>
<protein>
    <submittedName>
        <fullName evidence="6">Peptidoglycan endopeptidase</fullName>
    </submittedName>
</protein>
<dbReference type="PANTHER" id="PTHR47053:SF1">
    <property type="entry name" value="MUREIN DD-ENDOPEPTIDASE MEPH-RELATED"/>
    <property type="match status" value="1"/>
</dbReference>
<dbReference type="OrthoDB" id="1654978at2"/>